<protein>
    <submittedName>
        <fullName evidence="3">Uncharacterized protein</fullName>
    </submittedName>
</protein>
<evidence type="ECO:0000256" key="1">
    <source>
        <dbReference type="SAM" id="MobiDB-lite"/>
    </source>
</evidence>
<dbReference type="EMBL" id="LHZB01000118">
    <property type="protein sequence ID" value="KXV00054.1"/>
    <property type="molecule type" value="Genomic_DNA"/>
</dbReference>
<keyword evidence="2" id="KW-0732">Signal</keyword>
<feature type="region of interest" description="Disordered" evidence="1">
    <location>
        <begin position="138"/>
        <end position="164"/>
    </location>
</feature>
<name>A0A149QS97_9PROT</name>
<sequence length="164" mass="18710">MTFMLKTPAAIMALLVFSSTCQAAPTLDSDFRVQAVLSEMMLIAETCQEQDEYNRALRKRLNVFLPARERIRSHFMKRGGEKAFDRYITELANAQSQESMKLYGAQFCEYRHQVIDDIARGDDPLEVFRAEELVDTMSTVPHSRKRSGGESIPKKSRGASQIQR</sequence>
<gene>
    <name evidence="3" type="ORF">AD929_12550</name>
</gene>
<dbReference type="Proteomes" id="UP000075573">
    <property type="component" value="Unassembled WGS sequence"/>
</dbReference>
<feature type="signal peptide" evidence="2">
    <location>
        <begin position="1"/>
        <end position="23"/>
    </location>
</feature>
<evidence type="ECO:0000256" key="2">
    <source>
        <dbReference type="SAM" id="SignalP"/>
    </source>
</evidence>
<evidence type="ECO:0000313" key="3">
    <source>
        <dbReference type="EMBL" id="KXV00054.1"/>
    </source>
</evidence>
<proteinExistence type="predicted"/>
<comment type="caution">
    <text evidence="3">The sequence shown here is derived from an EMBL/GenBank/DDBJ whole genome shotgun (WGS) entry which is preliminary data.</text>
</comment>
<reference evidence="3 4" key="1">
    <citation type="submission" date="2015-06" db="EMBL/GenBank/DDBJ databases">
        <title>Improved classification and identification of acetic acid bacteria using matrix-assisted laser desorption/ionization time-of-flight mass spectrometry; Gluconobacter nephelii and Gluconobacter uchimurae are later heterotypic synonyms of Gluconobacter japonicus and Gluconobacter oxydans, respectively.</title>
        <authorList>
            <person name="Li L."/>
            <person name="Cleenwerck I."/>
            <person name="De Vuyst L."/>
            <person name="Vandamme P."/>
        </authorList>
    </citation>
    <scope>NUCLEOTIDE SEQUENCE [LARGE SCALE GENOMIC DNA]</scope>
    <source>
        <strain evidence="3 4">LMG 1764</strain>
    </source>
</reference>
<organism evidence="3 4">
    <name type="scientific">Gluconobacter potus</name>
    <dbReference type="NCBI Taxonomy" id="2724927"/>
    <lineage>
        <taxon>Bacteria</taxon>
        <taxon>Pseudomonadati</taxon>
        <taxon>Pseudomonadota</taxon>
        <taxon>Alphaproteobacteria</taxon>
        <taxon>Acetobacterales</taxon>
        <taxon>Acetobacteraceae</taxon>
        <taxon>Gluconobacter</taxon>
    </lineage>
</organism>
<accession>A0A149QS97</accession>
<feature type="chain" id="PRO_5007552863" evidence="2">
    <location>
        <begin position="24"/>
        <end position="164"/>
    </location>
</feature>
<dbReference type="PATRIC" id="fig|442.7.peg.3333"/>
<evidence type="ECO:0000313" key="4">
    <source>
        <dbReference type="Proteomes" id="UP000075573"/>
    </source>
</evidence>
<dbReference type="AlphaFoldDB" id="A0A149QS97"/>